<accession>C4JBL1</accession>
<protein>
    <submittedName>
        <fullName evidence="1">Uncharacterized protein</fullName>
    </submittedName>
</protein>
<sequence length="156" mass="15694">MLSHLATFSQSGALSGELRKSASISVRILMSASVSSRGHRLPDAPAPLAPKSACMSSSWSLTATPAPEPPAANSSKLALDPAGCNCIVGRAGMAAVTDTASPVGVGENGAVPVPVPAVSGAMYGDPAPPWWCSMAAATFGSLHKTRNSVDPPARKT</sequence>
<name>C4JBL1_MAIZE</name>
<dbReference type="EMBL" id="BT088208">
    <property type="protein sequence ID" value="ACR38561.1"/>
    <property type="molecule type" value="mRNA"/>
</dbReference>
<evidence type="ECO:0000313" key="1">
    <source>
        <dbReference type="EMBL" id="ACR38561.1"/>
    </source>
</evidence>
<proteinExistence type="evidence at transcript level"/>
<reference evidence="1" key="2">
    <citation type="submission" date="2012-06" db="EMBL/GenBank/DDBJ databases">
        <authorList>
            <person name="Yu Y."/>
            <person name="Currie J."/>
            <person name="Lomeli R."/>
            <person name="Angelova A."/>
            <person name="Collura K."/>
            <person name="Wissotski M."/>
            <person name="Campos D."/>
            <person name="Kudrna D."/>
            <person name="Golser W."/>
            <person name="Ashely E."/>
            <person name="Descour A."/>
            <person name="Fernandes J."/>
            <person name="Soderlund C."/>
            <person name="Walbot V."/>
        </authorList>
    </citation>
    <scope>NUCLEOTIDE SEQUENCE</scope>
    <source>
        <strain evidence="1">B73</strain>
    </source>
</reference>
<dbReference type="AlphaFoldDB" id="C4JBL1"/>
<reference evidence="1" key="1">
    <citation type="journal article" date="2009" name="PLoS Genet.">
        <title>Sequencing, mapping, and analysis of 27,455 maize full-length cDNAs.</title>
        <authorList>
            <person name="Soderlund C."/>
            <person name="Descour A."/>
            <person name="Kudrna D."/>
            <person name="Bomhoff M."/>
            <person name="Boyd L."/>
            <person name="Currie J."/>
            <person name="Angelova A."/>
            <person name="Collura K."/>
            <person name="Wissotski M."/>
            <person name="Ashley E."/>
            <person name="Morrow D."/>
            <person name="Fernandes J."/>
            <person name="Walbot V."/>
            <person name="Yu Y."/>
        </authorList>
    </citation>
    <scope>NUCLEOTIDE SEQUENCE</scope>
    <source>
        <strain evidence="1">B73</strain>
    </source>
</reference>
<organism evidence="1">
    <name type="scientific">Zea mays</name>
    <name type="common">Maize</name>
    <dbReference type="NCBI Taxonomy" id="4577"/>
    <lineage>
        <taxon>Eukaryota</taxon>
        <taxon>Viridiplantae</taxon>
        <taxon>Streptophyta</taxon>
        <taxon>Embryophyta</taxon>
        <taxon>Tracheophyta</taxon>
        <taxon>Spermatophyta</taxon>
        <taxon>Magnoliopsida</taxon>
        <taxon>Liliopsida</taxon>
        <taxon>Poales</taxon>
        <taxon>Poaceae</taxon>
        <taxon>PACMAD clade</taxon>
        <taxon>Panicoideae</taxon>
        <taxon>Andropogonodae</taxon>
        <taxon>Andropogoneae</taxon>
        <taxon>Tripsacinae</taxon>
        <taxon>Zea</taxon>
    </lineage>
</organism>